<dbReference type="RefSeq" id="WP_203896838.1">
    <property type="nucleotide sequence ID" value="NZ_BOPF01000002.1"/>
</dbReference>
<keyword evidence="3" id="KW-1133">Transmembrane helix</keyword>
<evidence type="ECO:0000256" key="1">
    <source>
        <dbReference type="ARBA" id="ARBA00022441"/>
    </source>
</evidence>
<keyword evidence="1" id="KW-0880">Kelch repeat</keyword>
<protein>
    <recommendedName>
        <fullName evidence="6">Galactose oxidase</fullName>
    </recommendedName>
</protein>
<feature type="transmembrane region" description="Helical" evidence="3">
    <location>
        <begin position="40"/>
        <end position="61"/>
    </location>
</feature>
<sequence length="372" mass="38422">MLVWPVANLQQSQPQPARFGAVLPPDPWAPPQRSRVKKTLVWLLLIAGILMVVGAAAVIVYESSTGSKLFGSAEPTRAAATATSPWTRVADLPVELESAAVTAYRDRVWVAGGVANDAEHTTLKSVYVLDPVAGTWSKGPDLPGPVSHAALVPTPWGLYLIGGREGDTVSQKLLRLDEKNGAWHREAQLPAPRAGGAAGYDGSSVVYAGGVGPDGTASADVWALRGSSWTTLKSLTRARERMASVTDPTGRVLFLGGRDQTGTAFGEIDRYSGGAPAPAASGTSTVVDPPVHGAGGVRLDGIGVCVVGGERNGGAFGDWWCERPGAAAALPKLDPPRAGLGAARVGNTVYVVGGYGPGFTGSSRVESFTPAR</sequence>
<gene>
    <name evidence="4" type="ORF">Val02_01170</name>
</gene>
<evidence type="ECO:0000256" key="2">
    <source>
        <dbReference type="ARBA" id="ARBA00022737"/>
    </source>
</evidence>
<dbReference type="PANTHER" id="PTHR24412:SF489">
    <property type="entry name" value="RING FINGER DOMAIN AND KELCH REPEAT-CONTAINING PROTEIN DDB_G0271372"/>
    <property type="match status" value="1"/>
</dbReference>
<keyword evidence="2" id="KW-0677">Repeat</keyword>
<keyword evidence="5" id="KW-1185">Reference proteome</keyword>
<name>A0A8J3YDZ0_9ACTN</name>
<comment type="caution">
    <text evidence="4">The sequence shown here is derived from an EMBL/GenBank/DDBJ whole genome shotgun (WGS) entry which is preliminary data.</text>
</comment>
<evidence type="ECO:0000313" key="4">
    <source>
        <dbReference type="EMBL" id="GIJ43231.1"/>
    </source>
</evidence>
<dbReference type="AlphaFoldDB" id="A0A8J3YDZ0"/>
<keyword evidence="3" id="KW-0472">Membrane</keyword>
<dbReference type="SMART" id="SM00612">
    <property type="entry name" value="Kelch"/>
    <property type="match status" value="2"/>
</dbReference>
<dbReference type="InterPro" id="IPR015915">
    <property type="entry name" value="Kelch-typ_b-propeller"/>
</dbReference>
<dbReference type="EMBL" id="BOPF01000002">
    <property type="protein sequence ID" value="GIJ43231.1"/>
    <property type="molecule type" value="Genomic_DNA"/>
</dbReference>
<keyword evidence="3" id="KW-0812">Transmembrane</keyword>
<accession>A0A8J3YDZ0</accession>
<reference evidence="4" key="1">
    <citation type="submission" date="2021-01" db="EMBL/GenBank/DDBJ databases">
        <title>Whole genome shotgun sequence of Virgisporangium aliadipatigenens NBRC 105644.</title>
        <authorList>
            <person name="Komaki H."/>
            <person name="Tamura T."/>
        </authorList>
    </citation>
    <scope>NUCLEOTIDE SEQUENCE</scope>
    <source>
        <strain evidence="4">NBRC 105644</strain>
    </source>
</reference>
<dbReference type="SUPFAM" id="SSF117281">
    <property type="entry name" value="Kelch motif"/>
    <property type="match status" value="1"/>
</dbReference>
<dbReference type="Pfam" id="PF01344">
    <property type="entry name" value="Kelch_1"/>
    <property type="match status" value="1"/>
</dbReference>
<dbReference type="Gene3D" id="2.120.10.80">
    <property type="entry name" value="Kelch-type beta propeller"/>
    <property type="match status" value="2"/>
</dbReference>
<proteinExistence type="predicted"/>
<organism evidence="4 5">
    <name type="scientific">Virgisporangium aliadipatigenens</name>
    <dbReference type="NCBI Taxonomy" id="741659"/>
    <lineage>
        <taxon>Bacteria</taxon>
        <taxon>Bacillati</taxon>
        <taxon>Actinomycetota</taxon>
        <taxon>Actinomycetes</taxon>
        <taxon>Micromonosporales</taxon>
        <taxon>Micromonosporaceae</taxon>
        <taxon>Virgisporangium</taxon>
    </lineage>
</organism>
<dbReference type="PANTHER" id="PTHR24412">
    <property type="entry name" value="KELCH PROTEIN"/>
    <property type="match status" value="1"/>
</dbReference>
<evidence type="ECO:0000313" key="5">
    <source>
        <dbReference type="Proteomes" id="UP000619260"/>
    </source>
</evidence>
<evidence type="ECO:0000256" key="3">
    <source>
        <dbReference type="SAM" id="Phobius"/>
    </source>
</evidence>
<dbReference type="InterPro" id="IPR006652">
    <property type="entry name" value="Kelch_1"/>
</dbReference>
<dbReference type="Proteomes" id="UP000619260">
    <property type="component" value="Unassembled WGS sequence"/>
</dbReference>
<evidence type="ECO:0008006" key="6">
    <source>
        <dbReference type="Google" id="ProtNLM"/>
    </source>
</evidence>